<dbReference type="AlphaFoldDB" id="A0A7S4EEF5"/>
<sequence>MQALPLHGPFCGLLGAGIGAAVCAAYKVLVSGASQSHSSAAIGGDGNKNSEGVFGGSRTFSLSVTRSQIVLVRRRPSKSSGCSNHFRARRRARNNSPSDRD</sequence>
<protein>
    <submittedName>
        <fullName evidence="2">Uncharacterized protein</fullName>
    </submittedName>
</protein>
<evidence type="ECO:0000256" key="1">
    <source>
        <dbReference type="SAM" id="MobiDB-lite"/>
    </source>
</evidence>
<reference evidence="2" key="1">
    <citation type="submission" date="2021-01" db="EMBL/GenBank/DDBJ databases">
        <authorList>
            <person name="Corre E."/>
            <person name="Pelletier E."/>
            <person name="Niang G."/>
            <person name="Scheremetjew M."/>
            <person name="Finn R."/>
            <person name="Kale V."/>
            <person name="Holt S."/>
            <person name="Cochrane G."/>
            <person name="Meng A."/>
            <person name="Brown T."/>
            <person name="Cohen L."/>
        </authorList>
    </citation>
    <scope>NUCLEOTIDE SEQUENCE</scope>
    <source>
        <strain evidence="2">10249 10 AB</strain>
    </source>
</reference>
<proteinExistence type="predicted"/>
<feature type="region of interest" description="Disordered" evidence="1">
    <location>
        <begin position="73"/>
        <end position="101"/>
    </location>
</feature>
<dbReference type="EMBL" id="HBIX01000826">
    <property type="protein sequence ID" value="CAE0707914.1"/>
    <property type="molecule type" value="Transcribed_RNA"/>
</dbReference>
<evidence type="ECO:0000313" key="2">
    <source>
        <dbReference type="EMBL" id="CAE0707914.1"/>
    </source>
</evidence>
<name>A0A7S4EEF5_9STRA</name>
<organism evidence="2">
    <name type="scientific">Pseudo-nitzschia australis</name>
    <dbReference type="NCBI Taxonomy" id="44445"/>
    <lineage>
        <taxon>Eukaryota</taxon>
        <taxon>Sar</taxon>
        <taxon>Stramenopiles</taxon>
        <taxon>Ochrophyta</taxon>
        <taxon>Bacillariophyta</taxon>
        <taxon>Bacillariophyceae</taxon>
        <taxon>Bacillariophycidae</taxon>
        <taxon>Bacillariales</taxon>
        <taxon>Bacillariaceae</taxon>
        <taxon>Pseudo-nitzschia</taxon>
    </lineage>
</organism>
<accession>A0A7S4EEF5</accession>
<gene>
    <name evidence="2" type="ORF">PAUS00366_LOCUS634</name>
</gene>